<accession>A0A250IHJ6</accession>
<organism evidence="2 3">
    <name type="scientific">Melittangium boletus DSM 14713</name>
    <dbReference type="NCBI Taxonomy" id="1294270"/>
    <lineage>
        <taxon>Bacteria</taxon>
        <taxon>Pseudomonadati</taxon>
        <taxon>Myxococcota</taxon>
        <taxon>Myxococcia</taxon>
        <taxon>Myxococcales</taxon>
        <taxon>Cystobacterineae</taxon>
        <taxon>Archangiaceae</taxon>
        <taxon>Melittangium</taxon>
    </lineage>
</organism>
<feature type="compositionally biased region" description="Polar residues" evidence="1">
    <location>
        <begin position="34"/>
        <end position="51"/>
    </location>
</feature>
<proteinExistence type="predicted"/>
<keyword evidence="3" id="KW-1185">Reference proteome</keyword>
<reference evidence="2 3" key="1">
    <citation type="submission" date="2017-06" db="EMBL/GenBank/DDBJ databases">
        <authorList>
            <person name="Kim H.J."/>
            <person name="Triplett B.A."/>
        </authorList>
    </citation>
    <scope>NUCLEOTIDE SEQUENCE [LARGE SCALE GENOMIC DNA]</scope>
    <source>
        <strain evidence="2 3">DSM 14713</strain>
    </source>
</reference>
<feature type="compositionally biased region" description="Low complexity" evidence="1">
    <location>
        <begin position="14"/>
        <end position="26"/>
    </location>
</feature>
<evidence type="ECO:0000313" key="2">
    <source>
        <dbReference type="EMBL" id="ATB30703.1"/>
    </source>
</evidence>
<evidence type="ECO:0000256" key="1">
    <source>
        <dbReference type="SAM" id="MobiDB-lite"/>
    </source>
</evidence>
<feature type="region of interest" description="Disordered" evidence="1">
    <location>
        <begin position="1"/>
        <end position="51"/>
    </location>
</feature>
<evidence type="ECO:0000313" key="3">
    <source>
        <dbReference type="Proteomes" id="UP000217289"/>
    </source>
</evidence>
<dbReference type="Proteomes" id="UP000217289">
    <property type="component" value="Chromosome"/>
</dbReference>
<sequence>MTQRTGIPRSRATSRGSVPDSSSGSDQRLMTKPQAESSTTLAPLSAVSSRS</sequence>
<protein>
    <submittedName>
        <fullName evidence="2">Uncharacterized protein</fullName>
    </submittedName>
</protein>
<gene>
    <name evidence="2" type="ORF">MEBOL_004164</name>
</gene>
<dbReference type="EMBL" id="CP022163">
    <property type="protein sequence ID" value="ATB30703.1"/>
    <property type="molecule type" value="Genomic_DNA"/>
</dbReference>
<dbReference type="AlphaFoldDB" id="A0A250IHJ6"/>
<dbReference type="KEGG" id="mbd:MEBOL_004164"/>
<name>A0A250IHJ6_9BACT</name>